<accession>A0A6L2KPZ0</accession>
<organism evidence="1">
    <name type="scientific">Tanacetum cinerariifolium</name>
    <name type="common">Dalmatian daisy</name>
    <name type="synonym">Chrysanthemum cinerariifolium</name>
    <dbReference type="NCBI Taxonomy" id="118510"/>
    <lineage>
        <taxon>Eukaryota</taxon>
        <taxon>Viridiplantae</taxon>
        <taxon>Streptophyta</taxon>
        <taxon>Embryophyta</taxon>
        <taxon>Tracheophyta</taxon>
        <taxon>Spermatophyta</taxon>
        <taxon>Magnoliopsida</taxon>
        <taxon>eudicotyledons</taxon>
        <taxon>Gunneridae</taxon>
        <taxon>Pentapetalae</taxon>
        <taxon>asterids</taxon>
        <taxon>campanulids</taxon>
        <taxon>Asterales</taxon>
        <taxon>Asteraceae</taxon>
        <taxon>Asteroideae</taxon>
        <taxon>Anthemideae</taxon>
        <taxon>Anthemidinae</taxon>
        <taxon>Tanacetum</taxon>
    </lineage>
</organism>
<proteinExistence type="predicted"/>
<comment type="caution">
    <text evidence="1">The sequence shown here is derived from an EMBL/GenBank/DDBJ whole genome shotgun (WGS) entry which is preliminary data.</text>
</comment>
<name>A0A6L2KPZ0_TANCI</name>
<gene>
    <name evidence="1" type="ORF">Tci_022660</name>
</gene>
<reference evidence="1" key="1">
    <citation type="journal article" date="2019" name="Sci. Rep.">
        <title>Draft genome of Tanacetum cinerariifolium, the natural source of mosquito coil.</title>
        <authorList>
            <person name="Yamashiro T."/>
            <person name="Shiraishi A."/>
            <person name="Satake H."/>
            <person name="Nakayama K."/>
        </authorList>
    </citation>
    <scope>NUCLEOTIDE SEQUENCE</scope>
</reference>
<evidence type="ECO:0000313" key="1">
    <source>
        <dbReference type="EMBL" id="GEU50682.1"/>
    </source>
</evidence>
<protein>
    <submittedName>
        <fullName evidence="1">Uncharacterized protein</fullName>
    </submittedName>
</protein>
<sequence length="600" mass="66387">MRKTAMGTSKKNPLGYPLNSNSKACPASLIFPRQNTAVDGTIEVNGSSTDNGPLEHAVCDVQQLYSSYCAGQKRKQVENQTRRNIHIFRARSRSGHRCGKKHFIDNDLGTYDFDTEATETKENVYLEKAQLLLAEKVLRRLSELKKTIDVGLLHRGNSMKTIGKQYEQRNDLIKMVQVPATINNSQVATKKSDLTPCSAGTTCSIDANTYNCRSERGDKSVVDVIRPRRRKSKASSCSVSTTCWTNISFLPYWDDLMDNEEAIETFPEVYGDEFEEFDLLVGMADEKKTKGFANNKTTSIICFSMTPSDELLWCGGEQFGEATSDVASWARCHMLLVPDNGLNIGQTCPTIGSSRPCNVHKDNGPVEKNLAKDVCCKTSCKVDVVESGLGRFSNGCGDVLKAASRLKFGWPGLSFLPKSLQSGAKMCASGLKQESFTGNCFLLNKNGISKSLFISEIRGKKTFSDIRRYDEVIEASSISNFDVFFFTGSVCLKSPPNIMLLPPNGVCGLSNMSLRHRSRASKQRRSFIGASSQMMRSVSLNKSASWLFFYTASAFFVQVSGILNREWAVLPDGKSNDAIPEDATAKTILSCKRRMHAIDF</sequence>
<dbReference type="EMBL" id="BKCJ010002751">
    <property type="protein sequence ID" value="GEU50682.1"/>
    <property type="molecule type" value="Genomic_DNA"/>
</dbReference>
<dbReference type="AlphaFoldDB" id="A0A6L2KPZ0"/>